<feature type="domain" description="CxC2-like cysteine cluster KDZ transposase-associated" evidence="3">
    <location>
        <begin position="264"/>
        <end position="340"/>
    </location>
</feature>
<dbReference type="CDD" id="cd19757">
    <property type="entry name" value="Bbox1"/>
    <property type="match status" value="1"/>
</dbReference>
<dbReference type="PANTHER" id="PTHR33096:SF1">
    <property type="entry name" value="CXC1-LIKE CYSTEINE CLUSTER ASSOCIATED WITH KDZ TRANSPOSASES DOMAIN-CONTAINING PROTEIN"/>
    <property type="match status" value="1"/>
</dbReference>
<dbReference type="EMBL" id="JACGCI010000162">
    <property type="protein sequence ID" value="KAF6742956.1"/>
    <property type="molecule type" value="Genomic_DNA"/>
</dbReference>
<dbReference type="InterPro" id="IPR040521">
    <property type="entry name" value="KDZ"/>
</dbReference>
<feature type="compositionally biased region" description="Basic and acidic residues" evidence="2">
    <location>
        <begin position="89"/>
        <end position="99"/>
    </location>
</feature>
<reference evidence="4 5" key="1">
    <citation type="submission" date="2020-07" db="EMBL/GenBank/DDBJ databases">
        <title>Comparative genomics of pyrophilous fungi reveals a link between fire events and developmental genes.</title>
        <authorList>
            <consortium name="DOE Joint Genome Institute"/>
            <person name="Steindorff A.S."/>
            <person name="Carver A."/>
            <person name="Calhoun S."/>
            <person name="Stillman K."/>
            <person name="Liu H."/>
            <person name="Lipzen A."/>
            <person name="Pangilinan J."/>
            <person name="Labutti K."/>
            <person name="Bruns T.D."/>
            <person name="Grigoriev I.V."/>
        </authorList>
    </citation>
    <scope>NUCLEOTIDE SEQUENCE [LARGE SCALE GENOMIC DNA]</scope>
    <source>
        <strain evidence="4 5">CBS 144469</strain>
    </source>
</reference>
<evidence type="ECO:0000313" key="4">
    <source>
        <dbReference type="EMBL" id="KAF6742956.1"/>
    </source>
</evidence>
<dbReference type="InterPro" id="IPR041457">
    <property type="entry name" value="CxC2_KDZ-assoc"/>
</dbReference>
<feature type="compositionally biased region" description="Basic and acidic residues" evidence="2">
    <location>
        <begin position="56"/>
        <end position="70"/>
    </location>
</feature>
<dbReference type="OrthoDB" id="2804062at2759"/>
<protein>
    <recommendedName>
        <fullName evidence="3">CxC2-like cysteine cluster KDZ transposase-associated domain-containing protein</fullName>
    </recommendedName>
</protein>
<dbReference type="Proteomes" id="UP000521943">
    <property type="component" value="Unassembled WGS sequence"/>
</dbReference>
<evidence type="ECO:0000259" key="3">
    <source>
        <dbReference type="Pfam" id="PF18803"/>
    </source>
</evidence>
<dbReference type="Pfam" id="PF18758">
    <property type="entry name" value="KDZ"/>
    <property type="match status" value="1"/>
</dbReference>
<feature type="compositionally biased region" description="Basic and acidic residues" evidence="2">
    <location>
        <begin position="1106"/>
        <end position="1124"/>
    </location>
</feature>
<gene>
    <name evidence="4" type="ORF">DFP72DRAFT_1081035</name>
</gene>
<keyword evidence="5" id="KW-1185">Reference proteome</keyword>
<dbReference type="Pfam" id="PF18803">
    <property type="entry name" value="CxC2"/>
    <property type="match status" value="1"/>
</dbReference>
<evidence type="ECO:0000256" key="1">
    <source>
        <dbReference type="SAM" id="Coils"/>
    </source>
</evidence>
<organism evidence="4 5">
    <name type="scientific">Ephemerocybe angulata</name>
    <dbReference type="NCBI Taxonomy" id="980116"/>
    <lineage>
        <taxon>Eukaryota</taxon>
        <taxon>Fungi</taxon>
        <taxon>Dikarya</taxon>
        <taxon>Basidiomycota</taxon>
        <taxon>Agaricomycotina</taxon>
        <taxon>Agaricomycetes</taxon>
        <taxon>Agaricomycetidae</taxon>
        <taxon>Agaricales</taxon>
        <taxon>Agaricineae</taxon>
        <taxon>Psathyrellaceae</taxon>
        <taxon>Ephemerocybe</taxon>
    </lineage>
</organism>
<accession>A0A8H6LVR6</accession>
<feature type="region of interest" description="Disordered" evidence="2">
    <location>
        <begin position="1106"/>
        <end position="1130"/>
    </location>
</feature>
<proteinExistence type="predicted"/>
<evidence type="ECO:0000313" key="5">
    <source>
        <dbReference type="Proteomes" id="UP000521943"/>
    </source>
</evidence>
<feature type="coiled-coil region" evidence="1">
    <location>
        <begin position="877"/>
        <end position="904"/>
    </location>
</feature>
<feature type="region of interest" description="Disordered" evidence="2">
    <location>
        <begin position="690"/>
        <end position="716"/>
    </location>
</feature>
<feature type="region of interest" description="Disordered" evidence="2">
    <location>
        <begin position="30"/>
        <end position="99"/>
    </location>
</feature>
<keyword evidence="1" id="KW-0175">Coiled coil</keyword>
<evidence type="ECO:0000256" key="2">
    <source>
        <dbReference type="SAM" id="MobiDB-lite"/>
    </source>
</evidence>
<name>A0A8H6LVR6_9AGAR</name>
<comment type="caution">
    <text evidence="4">The sequence shown here is derived from an EMBL/GenBank/DDBJ whole genome shotgun (WGS) entry which is preliminary data.</text>
</comment>
<dbReference type="PANTHER" id="PTHR33096">
    <property type="entry name" value="CXC2 DOMAIN-CONTAINING PROTEIN"/>
    <property type="match status" value="1"/>
</dbReference>
<sequence>MPPKVGFDRRGFKVSDLVVRKSKRGDKLKLVPASRARLSSIIPKPSKPDTLAGKRPRTDDYHPDSHRMEPEPPVFDSDGSEADPTGAGHFEDLSDPSKQDPKQIYKEDLFTGHSGKTSQGNTTHEYMNAWKESKIGLYLDEIVAAEALRSRICERCAGAPAVWRCLSCVGIPRLCRECCLVGHRTDVFHRVERWVGDCWVPAWLWHVGAIICVGHGMDPCPRYQATREALEARCININEVDDFSTDPTFGAIPRNTIIGSGEVVAFVHTNGYHHLPVFTCFCPNAPSDDVQYIRHSLYPSTSKLVKTVFTFEVLKHVHLLKVHTHMATDSYTDILRRLTNYVFPSETLNRKRELARIWQQYNHLTNLKRNGFANSNKGKTPGPGDLAIFCATCPQADVNLPDDWKTVGPRYIYNRYLVTDGNFVLDHPIKKGSEEPVALTDGAAYMTEKTAYAEHVKVSREYKEAPMCNKHRAIAEKNQAKKGYDSTGLVAVACARHGCFAPGAVVDMQKGERQLNVDYALCQALNSTNAKAMPKSILAYDISCQYCINFTSRIARSAKLSALFPKDLKLDFLIGLFHVHGHQEECLHRFAPTYYPGAGVNSGEILESLWSTLNGAAKMTRNMTLAHRSEMLDACMIDSNWRKLQGMVSYLIKKLTESTVSEAEASDAFRQLDATASKEQRALLMDQANNDRSTTHNGSMDAYNMKTPKGKFPSASISRSRRLTRRLWEKGGLRDEIGVADWISLGIELQEAQIKFRALLRAKVPDLLTIGKRKPTKAAQMRDVDTARKAQAIIRLMNIFYDEARDLFPGMHLEELTGTPWGTWEKDICVCEDECICEEEDAKTVAKLLRDSALELSPLQLPSSLDQRPDGWDSVADKEEFLRVAQAEEALEELRKEIVRKSRLYRDNKKLASGKRARTRGYDTINEVEKLMKYQVNRYHCALWALVRLGVAEKYPHFQKLTKEHTIAVSSVYDPNKPGTREDSLSWIWHLNVQGDSDKGAYMEEVYRVSWIRAKSRSDRWAEELVLIKSEMDWFIRFAKFQQGKAEGWATLAQSDGSRSYAYRQADMWRRISADALVKFREKAGIDLRPIEGPVKEEVKEEVKEGALLHDDQPDEDGKERRMDVDEEEEDLVKMETDDIKSAFYNLLRSLKPKSIQSLVNYASSRCRAAGMSYALRHSVISEKALEVYKACILEELMTANYFLGFGIAVHDERIHPPWALRGLIRLFLEDRADNFDAIMTIVSDRRDNYDAVLARYEGNWWLSYTPDGPKGKPASSLRDVFGYWQKQTKDLPPALSLPRHSLLNMAELTEKELRDAFVAACDALHFVEAEVTATQDHLQGLATAISALRDLSSRIMKLEADRIAKLIPTPPR</sequence>